<dbReference type="SUPFAM" id="SSF46894">
    <property type="entry name" value="C-terminal effector domain of the bipartite response regulators"/>
    <property type="match status" value="1"/>
</dbReference>
<name>A0ABP7GVQ5_9MICO</name>
<dbReference type="InterPro" id="IPR036388">
    <property type="entry name" value="WH-like_DNA-bd_sf"/>
</dbReference>
<accession>A0ABP7GVQ5</accession>
<protein>
    <recommendedName>
        <fullName evidence="3">HTH luxR-type domain-containing protein</fullName>
    </recommendedName>
</protein>
<comment type="caution">
    <text evidence="1">The sequence shown here is derived from an EMBL/GenBank/DDBJ whole genome shotgun (WGS) entry which is preliminary data.</text>
</comment>
<gene>
    <name evidence="1" type="ORF">GCM10022240_29270</name>
</gene>
<dbReference type="Gene3D" id="1.10.10.10">
    <property type="entry name" value="Winged helix-like DNA-binding domain superfamily/Winged helix DNA-binding domain"/>
    <property type="match status" value="1"/>
</dbReference>
<keyword evidence="2" id="KW-1185">Reference proteome</keyword>
<evidence type="ECO:0000313" key="2">
    <source>
        <dbReference type="Proteomes" id="UP001500540"/>
    </source>
</evidence>
<dbReference type="EMBL" id="BAABAF010000010">
    <property type="protein sequence ID" value="GAA3775821.1"/>
    <property type="molecule type" value="Genomic_DNA"/>
</dbReference>
<evidence type="ECO:0000313" key="1">
    <source>
        <dbReference type="EMBL" id="GAA3775821.1"/>
    </source>
</evidence>
<proteinExistence type="predicted"/>
<evidence type="ECO:0008006" key="3">
    <source>
        <dbReference type="Google" id="ProtNLM"/>
    </source>
</evidence>
<sequence>MRPTAPSAPYRHPSEVPLTEVGVLLEDLTDREREVFLAIAEGLCHGEIAQRLF</sequence>
<dbReference type="Proteomes" id="UP001500540">
    <property type="component" value="Unassembled WGS sequence"/>
</dbReference>
<dbReference type="InterPro" id="IPR016032">
    <property type="entry name" value="Sig_transdc_resp-reg_C-effctor"/>
</dbReference>
<organism evidence="1 2">
    <name type="scientific">Microbacterium kribbense</name>
    <dbReference type="NCBI Taxonomy" id="433645"/>
    <lineage>
        <taxon>Bacteria</taxon>
        <taxon>Bacillati</taxon>
        <taxon>Actinomycetota</taxon>
        <taxon>Actinomycetes</taxon>
        <taxon>Micrococcales</taxon>
        <taxon>Microbacteriaceae</taxon>
        <taxon>Microbacterium</taxon>
    </lineage>
</organism>
<reference evidence="2" key="1">
    <citation type="journal article" date="2019" name="Int. J. Syst. Evol. Microbiol.">
        <title>The Global Catalogue of Microorganisms (GCM) 10K type strain sequencing project: providing services to taxonomists for standard genome sequencing and annotation.</title>
        <authorList>
            <consortium name="The Broad Institute Genomics Platform"/>
            <consortium name="The Broad Institute Genome Sequencing Center for Infectious Disease"/>
            <person name="Wu L."/>
            <person name="Ma J."/>
        </authorList>
    </citation>
    <scope>NUCLEOTIDE SEQUENCE [LARGE SCALE GENOMIC DNA]</scope>
    <source>
        <strain evidence="2">JCM 16950</strain>
    </source>
</reference>